<sequence length="439" mass="47394">MGEWAQFRSRRAGSSHGWSAYGGQCLGAYYPGQDPSGSSSGSAVAVSLGLAIGALATETSGSIVLPAEKSNIVGIKPTLGLTSRSMVIPISIRQDSIGPVAQSVKDAAILLSAIAGKDTNDNWTSVQPFDHVPDYVKACNYSAFKGARIGVPRNGIDCFLDNNTKPIMDAFEAALHLIRASGATVVDNADFAVFDVPAFSRNSDIVLGTDFIAGLSAYLAGLKTNPNNVKNLADIRKFTKDDPREQYPDRDAYAWDSALDCDITNESKESYDAYQANRHMAEEQGITGALDRYGLDALVMPTFASFHLPSIAGLPIVTVPLGSYFGDTAISMNLKGTLVDVAPNVPFGIAFIGRQWSEETLISLAYAFEQRTMVRKKIKPYIIPTFEIGDSPTPPPLTDANHTLISWETAQAIVKRGISNLFSTRRWHWSLLAWVDSSL</sequence>
<dbReference type="InterPro" id="IPR023631">
    <property type="entry name" value="Amidase_dom"/>
</dbReference>
<dbReference type="AlphaFoldDB" id="A0A8H3J154"/>
<evidence type="ECO:0000313" key="3">
    <source>
        <dbReference type="Proteomes" id="UP000664534"/>
    </source>
</evidence>
<dbReference type="InterPro" id="IPR036928">
    <property type="entry name" value="AS_sf"/>
</dbReference>
<organism evidence="2 3">
    <name type="scientific">Imshaugia aleurites</name>
    <dbReference type="NCBI Taxonomy" id="172621"/>
    <lineage>
        <taxon>Eukaryota</taxon>
        <taxon>Fungi</taxon>
        <taxon>Dikarya</taxon>
        <taxon>Ascomycota</taxon>
        <taxon>Pezizomycotina</taxon>
        <taxon>Lecanoromycetes</taxon>
        <taxon>OSLEUM clade</taxon>
        <taxon>Lecanoromycetidae</taxon>
        <taxon>Lecanorales</taxon>
        <taxon>Lecanorineae</taxon>
        <taxon>Parmeliaceae</taxon>
        <taxon>Imshaugia</taxon>
    </lineage>
</organism>
<dbReference type="PANTHER" id="PTHR42678:SF34">
    <property type="entry name" value="OS04G0183300 PROTEIN"/>
    <property type="match status" value="1"/>
</dbReference>
<accession>A0A8H3J154</accession>
<proteinExistence type="predicted"/>
<dbReference type="SUPFAM" id="SSF75304">
    <property type="entry name" value="Amidase signature (AS) enzymes"/>
    <property type="match status" value="1"/>
</dbReference>
<name>A0A8H3J154_9LECA</name>
<dbReference type="EMBL" id="CAJPDT010000111">
    <property type="protein sequence ID" value="CAF9938723.1"/>
    <property type="molecule type" value="Genomic_DNA"/>
</dbReference>
<protein>
    <recommendedName>
        <fullName evidence="1">Amidase domain-containing protein</fullName>
    </recommendedName>
</protein>
<keyword evidence="3" id="KW-1185">Reference proteome</keyword>
<comment type="caution">
    <text evidence="2">The sequence shown here is derived from an EMBL/GenBank/DDBJ whole genome shotgun (WGS) entry which is preliminary data.</text>
</comment>
<dbReference type="OrthoDB" id="566138at2759"/>
<gene>
    <name evidence="2" type="ORF">IMSHALPRED_001062</name>
</gene>
<feature type="domain" description="Amidase" evidence="1">
    <location>
        <begin position="23"/>
        <end position="361"/>
    </location>
</feature>
<dbReference type="Pfam" id="PF01425">
    <property type="entry name" value="Amidase"/>
    <property type="match status" value="1"/>
</dbReference>
<evidence type="ECO:0000259" key="1">
    <source>
        <dbReference type="Pfam" id="PF01425"/>
    </source>
</evidence>
<dbReference type="PANTHER" id="PTHR42678">
    <property type="entry name" value="AMIDASE"/>
    <property type="match status" value="1"/>
</dbReference>
<evidence type="ECO:0000313" key="2">
    <source>
        <dbReference type="EMBL" id="CAF9938723.1"/>
    </source>
</evidence>
<dbReference type="Proteomes" id="UP000664534">
    <property type="component" value="Unassembled WGS sequence"/>
</dbReference>
<reference evidence="2" key="1">
    <citation type="submission" date="2021-03" db="EMBL/GenBank/DDBJ databases">
        <authorList>
            <person name="Tagirdzhanova G."/>
        </authorList>
    </citation>
    <scope>NUCLEOTIDE SEQUENCE</scope>
</reference>
<dbReference type="Gene3D" id="3.90.1300.10">
    <property type="entry name" value="Amidase signature (AS) domain"/>
    <property type="match status" value="1"/>
</dbReference>